<accession>A0A7R8Z9N4</accession>
<dbReference type="AlphaFoldDB" id="A0A7R8Z9N4"/>
<evidence type="ECO:0000313" key="1">
    <source>
        <dbReference type="EMBL" id="CAD7199541.1"/>
    </source>
</evidence>
<name>A0A7R8Z9N4_TIMDO</name>
<sequence>MICKNMCLAAVTSDNQNLGIYLNFDCKKSAVSCQSAPKKPWGYCRRYPLPLVVNKLRRSRRKFPGDYPWMGNLVNDFSTRVRLSTIGSREWMEAEGGNKSRAMDIKGGRNTDAQLLIVTSPTPAPTSSLAE</sequence>
<protein>
    <submittedName>
        <fullName evidence="1">Uncharacterized protein</fullName>
    </submittedName>
</protein>
<organism evidence="1">
    <name type="scientific">Timema douglasi</name>
    <name type="common">Walking stick</name>
    <dbReference type="NCBI Taxonomy" id="61478"/>
    <lineage>
        <taxon>Eukaryota</taxon>
        <taxon>Metazoa</taxon>
        <taxon>Ecdysozoa</taxon>
        <taxon>Arthropoda</taxon>
        <taxon>Hexapoda</taxon>
        <taxon>Insecta</taxon>
        <taxon>Pterygota</taxon>
        <taxon>Neoptera</taxon>
        <taxon>Polyneoptera</taxon>
        <taxon>Phasmatodea</taxon>
        <taxon>Timematodea</taxon>
        <taxon>Timematoidea</taxon>
        <taxon>Timematidae</taxon>
        <taxon>Timema</taxon>
    </lineage>
</organism>
<gene>
    <name evidence="1" type="ORF">TDIB3V08_LOCUS5789</name>
</gene>
<proteinExistence type="predicted"/>
<reference evidence="1" key="1">
    <citation type="submission" date="2020-11" db="EMBL/GenBank/DDBJ databases">
        <authorList>
            <person name="Tran Van P."/>
        </authorList>
    </citation>
    <scope>NUCLEOTIDE SEQUENCE</scope>
</reference>
<dbReference type="EMBL" id="OA566832">
    <property type="protein sequence ID" value="CAD7199541.1"/>
    <property type="molecule type" value="Genomic_DNA"/>
</dbReference>